<proteinExistence type="predicted"/>
<dbReference type="Proteomes" id="UP000001260">
    <property type="component" value="Chromosome"/>
</dbReference>
<accession>Q253R1</accession>
<evidence type="ECO:0000313" key="3">
    <source>
        <dbReference type="Proteomes" id="UP000001260"/>
    </source>
</evidence>
<dbReference type="AlphaFoldDB" id="Q253R1"/>
<feature type="region of interest" description="Disordered" evidence="1">
    <location>
        <begin position="447"/>
        <end position="487"/>
    </location>
</feature>
<keyword evidence="3" id="KW-1185">Reference proteome</keyword>
<feature type="compositionally biased region" description="Polar residues" evidence="1">
    <location>
        <begin position="397"/>
        <end position="422"/>
    </location>
</feature>
<feature type="compositionally biased region" description="Polar residues" evidence="1">
    <location>
        <begin position="469"/>
        <end position="478"/>
    </location>
</feature>
<dbReference type="EMBL" id="AP006861">
    <property type="protein sequence ID" value="BAE81477.1"/>
    <property type="molecule type" value="Genomic_DNA"/>
</dbReference>
<dbReference type="RefSeq" id="WP_011458255.1">
    <property type="nucleotide sequence ID" value="NC_007899.1"/>
</dbReference>
<reference evidence="2 3" key="1">
    <citation type="journal article" date="2006" name="DNA Res.">
        <title>Genome sequence of the cat pathogen, Chlamydophila felis.</title>
        <authorList>
            <person name="Azuma Y."/>
            <person name="Hirakawa H."/>
            <person name="Yamashita A."/>
            <person name="Cai Y."/>
            <person name="Rahman M.A."/>
            <person name="Suzuki H."/>
            <person name="Mitaku S."/>
            <person name="Toh H."/>
            <person name="Goto S."/>
            <person name="Murakami T."/>
            <person name="Sugi K."/>
            <person name="Hayashi H."/>
            <person name="Fukushi H."/>
            <person name="Hattori M."/>
            <person name="Kuhara S."/>
            <person name="Shirai M."/>
        </authorList>
    </citation>
    <scope>NUCLEOTIDE SEQUENCE [LARGE SCALE GENOMIC DNA]</scope>
    <source>
        <strain evidence="2 3">Fe/C-56</strain>
    </source>
</reference>
<feature type="region of interest" description="Disordered" evidence="1">
    <location>
        <begin position="23"/>
        <end position="49"/>
    </location>
</feature>
<evidence type="ECO:0000313" key="2">
    <source>
        <dbReference type="EMBL" id="BAE81477.1"/>
    </source>
</evidence>
<dbReference type="OrthoDB" id="17318at2"/>
<name>Q253R1_CHLFF</name>
<gene>
    <name evidence="2" type="ordered locus">CF0705</name>
</gene>
<feature type="region of interest" description="Disordered" evidence="1">
    <location>
        <begin position="397"/>
        <end position="425"/>
    </location>
</feature>
<protein>
    <submittedName>
        <fullName evidence="2">Uncharacterized protein</fullName>
    </submittedName>
</protein>
<dbReference type="KEGG" id="cfe:BAE81477.1"/>
<sequence>MCFPGCPNFPSISCTFTRTTETTKNQKENNQDNGSTASAPVVVTKQPSPSTVSTTEVKFLLNQTEDSGVLETAERIQRLVEDSQRVIHNPQIQQGCLVCYDQCAPRCDHRCGCFGHWICACFKACCILETPMKTNIPDVMQQMDKLHGPLSLAMALHELQWNITDMAVNNCHISQEEEECLEETCRRAKKKLSGSFIHLSQQYFYDTTNALPEDKLTESILPVILKIMREKSWKQPLYQKVPLKCWILEPTSDVNLPQSRLSLDRSSLSPSTEKSMYTNPTRAIAIRYDKKKMTKFLSNLEVLSLESGATGKLGAKEAHLVVTIFDVLRIMSAGEDSPLTKTGGSLSYEMDLFIKLFMLILTACGYVPLDEQGKTNVQYDDKNNNLVSIYQLAMSNYNQPGDTESTQPPQPLATTEKYSSYESLGARPKTEKSVAFSSIVSVGYTSSSLTSQSSIPPSPHSPKRGPLVRQNSVRTRSTPSDDYRPPNDEEWLLAMINGNDDSSDDEEDVARQRQLLNSSHNLGKLFAAMKKDYGDV</sequence>
<organism evidence="2 3">
    <name type="scientific">Chlamydia felis (strain Fe/C-56)</name>
    <name type="common">Chlamydophila felis</name>
    <dbReference type="NCBI Taxonomy" id="264202"/>
    <lineage>
        <taxon>Bacteria</taxon>
        <taxon>Pseudomonadati</taxon>
        <taxon>Chlamydiota</taxon>
        <taxon>Chlamydiia</taxon>
        <taxon>Chlamydiales</taxon>
        <taxon>Chlamydiaceae</taxon>
        <taxon>Chlamydia/Chlamydophila group</taxon>
        <taxon>Chlamydia</taxon>
    </lineage>
</organism>
<evidence type="ECO:0000256" key="1">
    <source>
        <dbReference type="SAM" id="MobiDB-lite"/>
    </source>
</evidence>
<dbReference type="HOGENOM" id="CLU_558617_0_0_0"/>